<keyword evidence="7 22" id="KW-0645">Protease</keyword>
<keyword evidence="10 23" id="KW-0732">Signal</keyword>
<dbReference type="GO" id="GO:0008270">
    <property type="term" value="F:zinc ion binding"/>
    <property type="evidence" value="ECO:0007669"/>
    <property type="project" value="UniProtKB-UniRule"/>
</dbReference>
<keyword evidence="28" id="KW-1185">Reference proteome</keyword>
<proteinExistence type="inferred from homology"/>
<dbReference type="SUPFAM" id="SSF63737">
    <property type="entry name" value="Leukotriene A4 hydrolase N-terminal domain"/>
    <property type="match status" value="1"/>
</dbReference>
<dbReference type="GO" id="GO:0042277">
    <property type="term" value="F:peptide binding"/>
    <property type="evidence" value="ECO:0007669"/>
    <property type="project" value="TreeGrafter"/>
</dbReference>
<keyword evidence="9 20" id="KW-0479">Metal-binding</keyword>
<dbReference type="Gene3D" id="2.60.40.1730">
    <property type="entry name" value="tricorn interacting facor f3 domain"/>
    <property type="match status" value="1"/>
</dbReference>
<evidence type="ECO:0000259" key="26">
    <source>
        <dbReference type="Pfam" id="PF17900"/>
    </source>
</evidence>
<comment type="cofactor">
    <cofactor evidence="20 22">
        <name>Zn(2+)</name>
        <dbReference type="ChEBI" id="CHEBI:29105"/>
    </cofactor>
    <text evidence="20 22">Binds 1 zinc ion per subunit.</text>
</comment>
<keyword evidence="17" id="KW-0325">Glycoprotein</keyword>
<feature type="signal peptide" evidence="23">
    <location>
        <begin position="1"/>
        <end position="22"/>
    </location>
</feature>
<sequence>MDFKVLLMVIAIFAVGEGSSKSQVSRGNILPRDEPSFRLPFNTLPLHYDLSLTTDIHRGDFDFSGVVRIKFVAFIDTSQITLHYRQLSINNIDLFDDSDPPELLESNLEFTLDPEYEFIRIVTSPGLNENQNYTVSLSYNGTLREDNYGFYRTFYKNELGETVWVASTHFQQIDARHAFPCYDEPQFRTTYSIDIRHDASYFALSNMPVESEVLEDETNYVTTRFEMTPLMQTYFVAFVVSDYASIENNATLRQRVFARAAAIERGEGNFALEVGEVILDAYEEYLGVPYNLPKLDQVAVSDFDWGGLWGGLCIYREDNLLFNETITTTRQRENILRLISHEYLHKWFGNLVSPLWWSYIWLNEGFAALYERLLTSAVYPEHRFMDLFVIYAIQGMLETDADPNIRPMTFYIERPEEILQIFDNVAYAKAGGVLQMLRVAIGPSTFTKGISNYLELMAELSAIPEDLYASIQFAVNEDYPVDPPNVGVIMNSWEFQSGFPLITVTREGNRLVFTQSRFYYGNETSDELWWVPINYVVASNPDFTESLPDLWMDQQPTVILNSANATKPWTQNDWIVVNIQETFYYRVNYEEDLWNLLINQLNGNDSNVIHLLNRAQLIDDSLNIARAGMISYEIPFAILEYLQREVDYVPWSAANRGLTLLNRWLEGTSAYPNYQSFVRRIVEPLFIEYGMEVIANEPELNRYARSLAINLACESGIESCLSGTSQRLVDLVENGVFIAPDLQKCEHQNIFPKGL</sequence>
<dbReference type="FunFam" id="1.10.390.10:FF:000013">
    <property type="entry name" value="Aminopeptidase N"/>
    <property type="match status" value="1"/>
</dbReference>
<evidence type="ECO:0000256" key="14">
    <source>
        <dbReference type="ARBA" id="ARBA00022989"/>
    </source>
</evidence>
<accession>A0A1J1J2K1</accession>
<evidence type="ECO:0000256" key="21">
    <source>
        <dbReference type="PIRSR" id="PIRSR634016-4"/>
    </source>
</evidence>
<dbReference type="PANTHER" id="PTHR11533:SF290">
    <property type="entry name" value="AMINOPEPTIDASE"/>
    <property type="match status" value="1"/>
</dbReference>
<dbReference type="GO" id="GO:0006508">
    <property type="term" value="P:proteolysis"/>
    <property type="evidence" value="ECO:0007669"/>
    <property type="project" value="UniProtKB-KW"/>
</dbReference>
<evidence type="ECO:0000256" key="12">
    <source>
        <dbReference type="ARBA" id="ARBA00022833"/>
    </source>
</evidence>
<evidence type="ECO:0000256" key="1">
    <source>
        <dbReference type="ARBA" id="ARBA00004606"/>
    </source>
</evidence>
<dbReference type="Pfam" id="PF01433">
    <property type="entry name" value="Peptidase_M1"/>
    <property type="match status" value="1"/>
</dbReference>
<feature type="binding site" evidence="20">
    <location>
        <position position="345"/>
    </location>
    <ligand>
        <name>Zn(2+)</name>
        <dbReference type="ChEBI" id="CHEBI:29105"/>
        <note>catalytic</note>
    </ligand>
</feature>
<keyword evidence="8" id="KW-0812">Transmembrane</keyword>
<dbReference type="Pfam" id="PF17900">
    <property type="entry name" value="Peptidase_M1_N"/>
    <property type="match status" value="1"/>
</dbReference>
<feature type="chain" id="PRO_5012181852" description="Aminopeptidase" evidence="23">
    <location>
        <begin position="23"/>
        <end position="755"/>
    </location>
</feature>
<comment type="subcellular location">
    <subcellularLocation>
        <location evidence="2">Cell membrane</location>
        <topology evidence="2">Lipid-anchor</topology>
        <topology evidence="2">GPI-anchor</topology>
    </subcellularLocation>
    <subcellularLocation>
        <location evidence="1">Membrane</location>
        <topology evidence="1">Single-pass type II membrane protein</topology>
    </subcellularLocation>
</comment>
<dbReference type="InterPro" id="IPR014782">
    <property type="entry name" value="Peptidase_M1_dom"/>
</dbReference>
<evidence type="ECO:0000259" key="24">
    <source>
        <dbReference type="Pfam" id="PF01433"/>
    </source>
</evidence>
<dbReference type="InterPro" id="IPR027268">
    <property type="entry name" value="Peptidase_M4/M1_CTD_sf"/>
</dbReference>
<evidence type="ECO:0000256" key="18">
    <source>
        <dbReference type="ARBA" id="ARBA00023288"/>
    </source>
</evidence>
<evidence type="ECO:0000256" key="15">
    <source>
        <dbReference type="ARBA" id="ARBA00023049"/>
    </source>
</evidence>
<evidence type="ECO:0000259" key="25">
    <source>
        <dbReference type="Pfam" id="PF11838"/>
    </source>
</evidence>
<dbReference type="GO" id="GO:0070006">
    <property type="term" value="F:metalloaminopeptidase activity"/>
    <property type="evidence" value="ECO:0007669"/>
    <property type="project" value="TreeGrafter"/>
</dbReference>
<gene>
    <name evidence="27" type="primary">similar to Aminopeptidase N</name>
    <name evidence="27" type="ORF">CLUMA_CG019460</name>
</gene>
<dbReference type="Gene3D" id="1.10.390.10">
    <property type="entry name" value="Neutral Protease Domain 2"/>
    <property type="match status" value="1"/>
</dbReference>
<evidence type="ECO:0000256" key="3">
    <source>
        <dbReference type="ARBA" id="ARBA00010136"/>
    </source>
</evidence>
<organism evidence="27 28">
    <name type="scientific">Clunio marinus</name>
    <dbReference type="NCBI Taxonomy" id="568069"/>
    <lineage>
        <taxon>Eukaryota</taxon>
        <taxon>Metazoa</taxon>
        <taxon>Ecdysozoa</taxon>
        <taxon>Arthropoda</taxon>
        <taxon>Hexapoda</taxon>
        <taxon>Insecta</taxon>
        <taxon>Pterygota</taxon>
        <taxon>Neoptera</taxon>
        <taxon>Endopterygota</taxon>
        <taxon>Diptera</taxon>
        <taxon>Nematocera</taxon>
        <taxon>Chironomoidea</taxon>
        <taxon>Chironomidae</taxon>
        <taxon>Clunio</taxon>
    </lineage>
</organism>
<keyword evidence="16" id="KW-0472">Membrane</keyword>
<dbReference type="FunFam" id="2.60.40.1730:FF:000001">
    <property type="entry name" value="Leucyl-cystinyl aminopeptidase"/>
    <property type="match status" value="1"/>
</dbReference>
<keyword evidence="15 22" id="KW-0482">Metalloprotease</keyword>
<evidence type="ECO:0000256" key="5">
    <source>
        <dbReference type="ARBA" id="ARBA00022475"/>
    </source>
</evidence>
<feature type="active site" description="Proton acceptor" evidence="19">
    <location>
        <position position="342"/>
    </location>
</feature>
<dbReference type="GO" id="GO:0005737">
    <property type="term" value="C:cytoplasm"/>
    <property type="evidence" value="ECO:0007669"/>
    <property type="project" value="TreeGrafter"/>
</dbReference>
<evidence type="ECO:0000256" key="16">
    <source>
        <dbReference type="ARBA" id="ARBA00023136"/>
    </source>
</evidence>
<dbReference type="InterPro" id="IPR001930">
    <property type="entry name" value="Peptidase_M1"/>
</dbReference>
<dbReference type="Gene3D" id="1.25.50.20">
    <property type="match status" value="1"/>
</dbReference>
<dbReference type="InterPro" id="IPR045357">
    <property type="entry name" value="Aminopeptidase_N-like_N"/>
</dbReference>
<keyword evidence="13" id="KW-0735">Signal-anchor</keyword>
<dbReference type="PANTHER" id="PTHR11533">
    <property type="entry name" value="PROTEASE M1 ZINC METALLOPROTEASE"/>
    <property type="match status" value="1"/>
</dbReference>
<evidence type="ECO:0000313" key="28">
    <source>
        <dbReference type="Proteomes" id="UP000183832"/>
    </source>
</evidence>
<evidence type="ECO:0000256" key="13">
    <source>
        <dbReference type="ARBA" id="ARBA00022968"/>
    </source>
</evidence>
<evidence type="ECO:0000256" key="22">
    <source>
        <dbReference type="RuleBase" id="RU364040"/>
    </source>
</evidence>
<feature type="domain" description="Peptidase M1 membrane alanine aminopeptidase" evidence="24">
    <location>
        <begin position="270"/>
        <end position="493"/>
    </location>
</feature>
<feature type="domain" description="Aminopeptidase N-like N-terminal" evidence="26">
    <location>
        <begin position="45"/>
        <end position="234"/>
    </location>
</feature>
<keyword evidence="18" id="KW-0449">Lipoprotein</keyword>
<feature type="domain" description="ERAP1-like C-terminal" evidence="25">
    <location>
        <begin position="574"/>
        <end position="743"/>
    </location>
</feature>
<evidence type="ECO:0000256" key="17">
    <source>
        <dbReference type="ARBA" id="ARBA00023180"/>
    </source>
</evidence>
<dbReference type="GO" id="GO:0005886">
    <property type="term" value="C:plasma membrane"/>
    <property type="evidence" value="ECO:0007669"/>
    <property type="project" value="UniProtKB-SubCell"/>
</dbReference>
<comment type="similarity">
    <text evidence="3 22">Belongs to the peptidase M1 family.</text>
</comment>
<dbReference type="AlphaFoldDB" id="A0A1J1J2K1"/>
<evidence type="ECO:0000256" key="10">
    <source>
        <dbReference type="ARBA" id="ARBA00022729"/>
    </source>
</evidence>
<evidence type="ECO:0000256" key="7">
    <source>
        <dbReference type="ARBA" id="ARBA00022670"/>
    </source>
</evidence>
<keyword evidence="12 20" id="KW-0862">Zinc</keyword>
<name>A0A1J1J2K1_9DIPT</name>
<dbReference type="InterPro" id="IPR024571">
    <property type="entry name" value="ERAP1-like_C_dom"/>
</dbReference>
<evidence type="ECO:0000256" key="6">
    <source>
        <dbReference type="ARBA" id="ARBA00022622"/>
    </source>
</evidence>
<evidence type="ECO:0000313" key="27">
    <source>
        <dbReference type="EMBL" id="CRL06584.1"/>
    </source>
</evidence>
<dbReference type="Gene3D" id="2.60.40.1910">
    <property type="match status" value="1"/>
</dbReference>
<keyword evidence="14" id="KW-1133">Transmembrane helix</keyword>
<keyword evidence="5" id="KW-1003">Cell membrane</keyword>
<dbReference type="InterPro" id="IPR034016">
    <property type="entry name" value="M1_APN-typ"/>
</dbReference>
<feature type="site" description="Transition state stabilizer" evidence="21">
    <location>
        <position position="427"/>
    </location>
</feature>
<dbReference type="GO" id="GO:0098552">
    <property type="term" value="C:side of membrane"/>
    <property type="evidence" value="ECO:0007669"/>
    <property type="project" value="UniProtKB-KW"/>
</dbReference>
<dbReference type="GO" id="GO:0005615">
    <property type="term" value="C:extracellular space"/>
    <property type="evidence" value="ECO:0007669"/>
    <property type="project" value="TreeGrafter"/>
</dbReference>
<keyword evidence="11 22" id="KW-0378">Hydrolase</keyword>
<dbReference type="GO" id="GO:0043171">
    <property type="term" value="P:peptide catabolic process"/>
    <property type="evidence" value="ECO:0007669"/>
    <property type="project" value="TreeGrafter"/>
</dbReference>
<dbReference type="EC" id="3.4.11.-" evidence="22"/>
<dbReference type="Pfam" id="PF11838">
    <property type="entry name" value="ERAP1_C"/>
    <property type="match status" value="1"/>
</dbReference>
<dbReference type="EMBL" id="CVRI01000067">
    <property type="protein sequence ID" value="CRL06584.1"/>
    <property type="molecule type" value="Genomic_DNA"/>
</dbReference>
<evidence type="ECO:0000256" key="4">
    <source>
        <dbReference type="ARBA" id="ARBA00022438"/>
    </source>
</evidence>
<feature type="binding site" evidence="20">
    <location>
        <position position="341"/>
    </location>
    <ligand>
        <name>Zn(2+)</name>
        <dbReference type="ChEBI" id="CHEBI:29105"/>
        <note>catalytic</note>
    </ligand>
</feature>
<protein>
    <recommendedName>
        <fullName evidence="22">Aminopeptidase</fullName>
        <ecNumber evidence="22">3.4.11.-</ecNumber>
    </recommendedName>
</protein>
<dbReference type="STRING" id="568069.A0A1J1J2K1"/>
<dbReference type="InterPro" id="IPR050344">
    <property type="entry name" value="Peptidase_M1_aminopeptidases"/>
</dbReference>
<dbReference type="SUPFAM" id="SSF55486">
    <property type="entry name" value="Metalloproteases ('zincins'), catalytic domain"/>
    <property type="match status" value="1"/>
</dbReference>
<dbReference type="FunFam" id="2.60.40.1910:FF:000008">
    <property type="entry name" value="Aminopeptidase"/>
    <property type="match status" value="1"/>
</dbReference>
<dbReference type="InterPro" id="IPR042097">
    <property type="entry name" value="Aminopeptidase_N-like_N_sf"/>
</dbReference>
<keyword evidence="4 22" id="KW-0031">Aminopeptidase</keyword>
<evidence type="ECO:0000256" key="23">
    <source>
        <dbReference type="SAM" id="SignalP"/>
    </source>
</evidence>
<dbReference type="CDD" id="cd09601">
    <property type="entry name" value="M1_APN-Q_like"/>
    <property type="match status" value="1"/>
</dbReference>
<keyword evidence="6" id="KW-0336">GPI-anchor</keyword>
<dbReference type="OrthoDB" id="510539at2759"/>
<evidence type="ECO:0000256" key="8">
    <source>
        <dbReference type="ARBA" id="ARBA00022692"/>
    </source>
</evidence>
<dbReference type="Proteomes" id="UP000183832">
    <property type="component" value="Unassembled WGS sequence"/>
</dbReference>
<evidence type="ECO:0000256" key="20">
    <source>
        <dbReference type="PIRSR" id="PIRSR634016-3"/>
    </source>
</evidence>
<dbReference type="PRINTS" id="PR00756">
    <property type="entry name" value="ALADIPTASE"/>
</dbReference>
<evidence type="ECO:0000256" key="9">
    <source>
        <dbReference type="ARBA" id="ARBA00022723"/>
    </source>
</evidence>
<evidence type="ECO:0000256" key="11">
    <source>
        <dbReference type="ARBA" id="ARBA00022801"/>
    </source>
</evidence>
<feature type="binding site" evidence="20">
    <location>
        <position position="364"/>
    </location>
    <ligand>
        <name>Zn(2+)</name>
        <dbReference type="ChEBI" id="CHEBI:29105"/>
        <note>catalytic</note>
    </ligand>
</feature>
<evidence type="ECO:0000256" key="2">
    <source>
        <dbReference type="ARBA" id="ARBA00004609"/>
    </source>
</evidence>
<reference evidence="27 28" key="1">
    <citation type="submission" date="2015-04" db="EMBL/GenBank/DDBJ databases">
        <authorList>
            <person name="Syromyatnikov M.Y."/>
            <person name="Popov V.N."/>
        </authorList>
    </citation>
    <scope>NUCLEOTIDE SEQUENCE [LARGE SCALE GENOMIC DNA]</scope>
</reference>
<evidence type="ECO:0000256" key="19">
    <source>
        <dbReference type="PIRSR" id="PIRSR634016-1"/>
    </source>
</evidence>